<protein>
    <submittedName>
        <fullName evidence="3">Uncharacterized protein</fullName>
    </submittedName>
</protein>
<dbReference type="WBParaSite" id="ACRNAN_Path_873.g3354.t1">
    <property type="protein sequence ID" value="ACRNAN_Path_873.g3354.t1"/>
    <property type="gene ID" value="ACRNAN_Path_873.g3354"/>
</dbReference>
<feature type="compositionally biased region" description="Basic and acidic residues" evidence="1">
    <location>
        <begin position="41"/>
        <end position="51"/>
    </location>
</feature>
<evidence type="ECO:0000313" key="2">
    <source>
        <dbReference type="Proteomes" id="UP000887540"/>
    </source>
</evidence>
<feature type="region of interest" description="Disordered" evidence="1">
    <location>
        <begin position="27"/>
        <end position="158"/>
    </location>
</feature>
<dbReference type="AlphaFoldDB" id="A0A914CCM3"/>
<organism evidence="2 3">
    <name type="scientific">Acrobeloides nanus</name>
    <dbReference type="NCBI Taxonomy" id="290746"/>
    <lineage>
        <taxon>Eukaryota</taxon>
        <taxon>Metazoa</taxon>
        <taxon>Ecdysozoa</taxon>
        <taxon>Nematoda</taxon>
        <taxon>Chromadorea</taxon>
        <taxon>Rhabditida</taxon>
        <taxon>Tylenchina</taxon>
        <taxon>Cephalobomorpha</taxon>
        <taxon>Cephaloboidea</taxon>
        <taxon>Cephalobidae</taxon>
        <taxon>Acrobeloides</taxon>
    </lineage>
</organism>
<reference evidence="3" key="1">
    <citation type="submission" date="2022-11" db="UniProtKB">
        <authorList>
            <consortium name="WormBaseParasite"/>
        </authorList>
    </citation>
    <scope>IDENTIFICATION</scope>
</reference>
<evidence type="ECO:0000313" key="3">
    <source>
        <dbReference type="WBParaSite" id="ACRNAN_Path_873.g3354.t1"/>
    </source>
</evidence>
<feature type="compositionally biased region" description="Basic residues" evidence="1">
    <location>
        <begin position="86"/>
        <end position="98"/>
    </location>
</feature>
<feature type="compositionally biased region" description="Low complexity" evidence="1">
    <location>
        <begin position="66"/>
        <end position="76"/>
    </location>
</feature>
<name>A0A914CCM3_9BILA</name>
<proteinExistence type="predicted"/>
<sequence>MSHEALFAPLEKRFFHTMDYRRAKTSDLSIIGPHPGLNFEANKENEQELKRSASPADGGVGDSNISSSSSRSRSSSQHQVFVPKKGALKRRDAIRKKQNQLSPKLQRLREKARAEAKKQGIIGSTPEAPDENEEILDSDQTPSDTDRPFSETRRHALF</sequence>
<accession>A0A914CCM3</accession>
<dbReference type="Proteomes" id="UP000887540">
    <property type="component" value="Unplaced"/>
</dbReference>
<feature type="compositionally biased region" description="Acidic residues" evidence="1">
    <location>
        <begin position="128"/>
        <end position="137"/>
    </location>
</feature>
<feature type="compositionally biased region" description="Basic and acidic residues" evidence="1">
    <location>
        <begin position="144"/>
        <end position="158"/>
    </location>
</feature>
<evidence type="ECO:0000256" key="1">
    <source>
        <dbReference type="SAM" id="MobiDB-lite"/>
    </source>
</evidence>
<feature type="compositionally biased region" description="Basic and acidic residues" evidence="1">
    <location>
        <begin position="107"/>
        <end position="118"/>
    </location>
</feature>
<keyword evidence="2" id="KW-1185">Reference proteome</keyword>